<keyword evidence="3" id="KW-1185">Reference proteome</keyword>
<name>A0A401RDR3_CHIPU</name>
<comment type="caution">
    <text evidence="2">The sequence shown here is derived from an EMBL/GenBank/DDBJ whole genome shotgun (WGS) entry which is preliminary data.</text>
</comment>
<feature type="region of interest" description="Disordered" evidence="1">
    <location>
        <begin position="126"/>
        <end position="207"/>
    </location>
</feature>
<feature type="region of interest" description="Disordered" evidence="1">
    <location>
        <begin position="1"/>
        <end position="39"/>
    </location>
</feature>
<proteinExistence type="predicted"/>
<evidence type="ECO:0000256" key="1">
    <source>
        <dbReference type="SAM" id="MobiDB-lite"/>
    </source>
</evidence>
<accession>A0A401RDR3</accession>
<gene>
    <name evidence="2" type="ORF">chiPu_0022391</name>
</gene>
<protein>
    <submittedName>
        <fullName evidence="2">Uncharacterized protein</fullName>
    </submittedName>
</protein>
<organism evidence="2 3">
    <name type="scientific">Chiloscyllium punctatum</name>
    <name type="common">Brownbanded bambooshark</name>
    <name type="synonym">Hemiscyllium punctatum</name>
    <dbReference type="NCBI Taxonomy" id="137246"/>
    <lineage>
        <taxon>Eukaryota</taxon>
        <taxon>Metazoa</taxon>
        <taxon>Chordata</taxon>
        <taxon>Craniata</taxon>
        <taxon>Vertebrata</taxon>
        <taxon>Chondrichthyes</taxon>
        <taxon>Elasmobranchii</taxon>
        <taxon>Galeomorphii</taxon>
        <taxon>Galeoidea</taxon>
        <taxon>Orectolobiformes</taxon>
        <taxon>Hemiscylliidae</taxon>
        <taxon>Chiloscyllium</taxon>
    </lineage>
</organism>
<feature type="compositionally biased region" description="Basic residues" evidence="1">
    <location>
        <begin position="184"/>
        <end position="193"/>
    </location>
</feature>
<dbReference type="EMBL" id="BEZZ01007518">
    <property type="protein sequence ID" value="GCC16290.1"/>
    <property type="molecule type" value="Genomic_DNA"/>
</dbReference>
<dbReference type="AlphaFoldDB" id="A0A401RDR3"/>
<sequence>MKQANTSVRDATCGTVRLRSGEHDGSCSPAGPERSVHPSGRCKLHIPSCSAKRVNYRPTDAIVGKRGSKTGRLLKQDLLWAPMGGRPWNGYPIVKGWVTREPDADCSLLLPDPPWLLMGGDGGRNYISRHAPPNTPRRGGAREPDGGGVAVSFTPHAPWTPIEEKGGSGELQVPSCLADGRQRLEKRRRRRGRQIPATPRQKARREP</sequence>
<evidence type="ECO:0000313" key="3">
    <source>
        <dbReference type="Proteomes" id="UP000287033"/>
    </source>
</evidence>
<reference evidence="2 3" key="1">
    <citation type="journal article" date="2018" name="Nat. Ecol. Evol.">
        <title>Shark genomes provide insights into elasmobranch evolution and the origin of vertebrates.</title>
        <authorList>
            <person name="Hara Y"/>
            <person name="Yamaguchi K"/>
            <person name="Onimaru K"/>
            <person name="Kadota M"/>
            <person name="Koyanagi M"/>
            <person name="Keeley SD"/>
            <person name="Tatsumi K"/>
            <person name="Tanaka K"/>
            <person name="Motone F"/>
            <person name="Kageyama Y"/>
            <person name="Nozu R"/>
            <person name="Adachi N"/>
            <person name="Nishimura O"/>
            <person name="Nakagawa R"/>
            <person name="Tanegashima C"/>
            <person name="Kiyatake I"/>
            <person name="Matsumoto R"/>
            <person name="Murakumo K"/>
            <person name="Nishida K"/>
            <person name="Terakita A"/>
            <person name="Kuratani S"/>
            <person name="Sato K"/>
            <person name="Hyodo S Kuraku.S."/>
        </authorList>
    </citation>
    <scope>NUCLEOTIDE SEQUENCE [LARGE SCALE GENOMIC DNA]</scope>
</reference>
<evidence type="ECO:0000313" key="2">
    <source>
        <dbReference type="EMBL" id="GCC16290.1"/>
    </source>
</evidence>
<dbReference type="Proteomes" id="UP000287033">
    <property type="component" value="Unassembled WGS sequence"/>
</dbReference>